<evidence type="ECO:0000313" key="6">
    <source>
        <dbReference type="Proteomes" id="UP000253845"/>
    </source>
</evidence>
<keyword evidence="2" id="KW-0804">Transcription</keyword>
<dbReference type="GO" id="GO:0006351">
    <property type="term" value="P:DNA-templated transcription"/>
    <property type="evidence" value="ECO:0007669"/>
    <property type="project" value="InterPro"/>
</dbReference>
<proteinExistence type="predicted"/>
<dbReference type="InterPro" id="IPR051127">
    <property type="entry name" value="Fungal_SecMet_Regulators"/>
</dbReference>
<dbReference type="GO" id="GO:0005634">
    <property type="term" value="C:nucleus"/>
    <property type="evidence" value="ECO:0007669"/>
    <property type="project" value="TreeGrafter"/>
</dbReference>
<evidence type="ECO:0000256" key="1">
    <source>
        <dbReference type="ARBA" id="ARBA00023015"/>
    </source>
</evidence>
<dbReference type="GO" id="GO:0000435">
    <property type="term" value="P:positive regulation of transcription from RNA polymerase II promoter by galactose"/>
    <property type="evidence" value="ECO:0007669"/>
    <property type="project" value="TreeGrafter"/>
</dbReference>
<evidence type="ECO:0000313" key="5">
    <source>
        <dbReference type="EMBL" id="RDH22158.1"/>
    </source>
</evidence>
<reference evidence="5 6" key="1">
    <citation type="submission" date="2018-07" db="EMBL/GenBank/DDBJ databases">
        <title>Section-level genome sequencing of Aspergillus section Nigri to investigate inter- and intra-species variation.</title>
        <authorList>
            <consortium name="DOE Joint Genome Institute"/>
            <person name="Vesth T.C."/>
            <person name="Nybo J.L."/>
            <person name="Theobald S."/>
            <person name="Frisvad J.C."/>
            <person name="Larsen T.O."/>
            <person name="Nielsen K.F."/>
            <person name="Hoof J.B."/>
            <person name="Brandl J."/>
            <person name="Salamov A."/>
            <person name="Riley R."/>
            <person name="Gladden J.M."/>
            <person name="Phatale P."/>
            <person name="Nielsen M.T."/>
            <person name="Lyhne E.K."/>
            <person name="Kogle M.E."/>
            <person name="Strasser K."/>
            <person name="McDonnell E."/>
            <person name="Barry K."/>
            <person name="Clum A."/>
            <person name="Chen C."/>
            <person name="Nolan M."/>
            <person name="Sandor L."/>
            <person name="Kuo A."/>
            <person name="Lipzen A."/>
            <person name="Hainaut M."/>
            <person name="Drula E."/>
            <person name="Tsang A."/>
            <person name="Magnuson J.K."/>
            <person name="Henrissat B."/>
            <person name="Wiebenga A."/>
            <person name="Simmons B.A."/>
            <person name="Makela M.R."/>
            <person name="De vries R.P."/>
            <person name="Grigoriev I.V."/>
            <person name="Mortensen U.H."/>
            <person name="Baker S.E."/>
            <person name="Andersen M.R."/>
        </authorList>
    </citation>
    <scope>NUCLEOTIDE SEQUENCE [LARGE SCALE GENOMIC DNA]</scope>
    <source>
        <strain evidence="5 6">ATCC 13496</strain>
    </source>
</reference>
<dbReference type="Proteomes" id="UP000253845">
    <property type="component" value="Unassembled WGS sequence"/>
</dbReference>
<dbReference type="GO" id="GO:0008270">
    <property type="term" value="F:zinc ion binding"/>
    <property type="evidence" value="ECO:0007669"/>
    <property type="project" value="InterPro"/>
</dbReference>
<dbReference type="GO" id="GO:0000981">
    <property type="term" value="F:DNA-binding transcription factor activity, RNA polymerase II-specific"/>
    <property type="evidence" value="ECO:0007669"/>
    <property type="project" value="TreeGrafter"/>
</dbReference>
<dbReference type="PANTHER" id="PTHR47424:SF12">
    <property type="entry name" value="TRANSCRIPTION FACTOR ASQA"/>
    <property type="match status" value="1"/>
</dbReference>
<dbReference type="PANTHER" id="PTHR47424">
    <property type="entry name" value="REGULATORY PROTEIN GAL4"/>
    <property type="match status" value="1"/>
</dbReference>
<dbReference type="InterPro" id="IPR007219">
    <property type="entry name" value="XnlR_reg_dom"/>
</dbReference>
<dbReference type="Pfam" id="PF04082">
    <property type="entry name" value="Fungal_trans"/>
    <property type="match status" value="1"/>
</dbReference>
<dbReference type="EMBL" id="KZ851908">
    <property type="protein sequence ID" value="RDH22158.1"/>
    <property type="molecule type" value="Genomic_DNA"/>
</dbReference>
<name>A0A370C2N4_ASPNG</name>
<keyword evidence="3" id="KW-0539">Nucleus</keyword>
<feature type="domain" description="Xylanolytic transcriptional activator regulatory" evidence="4">
    <location>
        <begin position="180"/>
        <end position="252"/>
    </location>
</feature>
<dbReference type="GO" id="GO:0000978">
    <property type="term" value="F:RNA polymerase II cis-regulatory region sequence-specific DNA binding"/>
    <property type="evidence" value="ECO:0007669"/>
    <property type="project" value="TreeGrafter"/>
</dbReference>
<keyword evidence="1" id="KW-0805">Transcription regulation</keyword>
<accession>A0A370C2N4</accession>
<protein>
    <recommendedName>
        <fullName evidence="4">Xylanolytic transcriptional activator regulatory domain-containing protein</fullName>
    </recommendedName>
</protein>
<evidence type="ECO:0000256" key="3">
    <source>
        <dbReference type="ARBA" id="ARBA00023242"/>
    </source>
</evidence>
<dbReference type="SMART" id="SM00906">
    <property type="entry name" value="Fungal_trans"/>
    <property type="match status" value="1"/>
</dbReference>
<dbReference type="CDD" id="cd12148">
    <property type="entry name" value="fungal_TF_MHR"/>
    <property type="match status" value="1"/>
</dbReference>
<gene>
    <name evidence="5" type="ORF">M747DRAFT_313810</name>
</gene>
<sequence>MGQPWNTQFNQVASLETQANDASCSLFRRAARRPGVQTANLNIAGIFVVNNQQSLPVELSRTDESHLLNTGWPHVQSLWPILEVGEFQAYYDALWTPGRKTRQPSALVDSLLAICMQVTSTAVSNEASGGIDVRIAGQQLYNRTRQLLLQEEQAAPTLATVQTFIFSSIYLLYTDRIEPAYTTIDGAVRLAYGLDLHHDPPEGMDARQREVRRRVWWALYTLESCLTTSLGLPSLIVQGEVSCGWPTISPMGSSSSNHFQVHWAKLLMSFQIVRTVFDHQQTELLQENHETDIRNLPGLLESLAVFMMRPLKAIREGLNAVPSPLRIPRKDGTRGYSFLLKGATVSLDRTAPLWLQRQQFALEISYHSLSLAALRPFLYLQGGDSASMPRAHAHAVTGLKHAVTLTVICHQSLTESESLARCLPIFRCQWDSCLYLLAFILANPKCTFAAEAQKAVDTALDTFTILVNILGLPRRVSEIMNDLRRRAEEMIHVPTSILSPSSQPASCFDSAAASSPRYIASSGVTSNHDHLGAFDRAQMPPTADPSIGSDMGSVEIFTAAESELSMESALDVSSLALEAPSWTDNSILDIDMSWVADTVLVEPWQNNRVKRCVERVTDFYTRFARGNPDGGVPDCRYKILLTRRIPAHSN</sequence>
<evidence type="ECO:0000256" key="2">
    <source>
        <dbReference type="ARBA" id="ARBA00023163"/>
    </source>
</evidence>
<organism evidence="5 6">
    <name type="scientific">Aspergillus niger ATCC 13496</name>
    <dbReference type="NCBI Taxonomy" id="1353008"/>
    <lineage>
        <taxon>Eukaryota</taxon>
        <taxon>Fungi</taxon>
        <taxon>Dikarya</taxon>
        <taxon>Ascomycota</taxon>
        <taxon>Pezizomycotina</taxon>
        <taxon>Eurotiomycetes</taxon>
        <taxon>Eurotiomycetidae</taxon>
        <taxon>Eurotiales</taxon>
        <taxon>Aspergillaceae</taxon>
        <taxon>Aspergillus</taxon>
        <taxon>Aspergillus subgen. Circumdati</taxon>
    </lineage>
</organism>
<dbReference type="AlphaFoldDB" id="A0A370C2N4"/>
<evidence type="ECO:0000259" key="4">
    <source>
        <dbReference type="SMART" id="SM00906"/>
    </source>
</evidence>
<dbReference type="VEuPathDB" id="FungiDB:M747DRAFT_313810"/>